<feature type="region of interest" description="Disordered" evidence="1">
    <location>
        <begin position="49"/>
        <end position="74"/>
    </location>
</feature>
<dbReference type="Proteomes" id="UP000010847">
    <property type="component" value="Chromosome"/>
</dbReference>
<dbReference type="OrthoDB" id="1792985at2"/>
<dbReference type="Pfam" id="PF02120">
    <property type="entry name" value="Flg_hook"/>
    <property type="match status" value="1"/>
</dbReference>
<feature type="compositionally biased region" description="Polar residues" evidence="1">
    <location>
        <begin position="435"/>
        <end position="454"/>
    </location>
</feature>
<evidence type="ECO:0000313" key="3">
    <source>
        <dbReference type="EMBL" id="AHF08654.1"/>
    </source>
</evidence>
<dbReference type="eggNOG" id="COG3144">
    <property type="taxonomic scope" value="Bacteria"/>
</dbReference>
<evidence type="ECO:0000256" key="1">
    <source>
        <dbReference type="SAM" id="MobiDB-lite"/>
    </source>
</evidence>
<proteinExistence type="predicted"/>
<reference evidence="3 4" key="1">
    <citation type="submission" date="2013-12" db="EMBL/GenBank/DDBJ databases">
        <authorList>
            <consortium name="DOE Joint Genome Institute"/>
            <person name="Smidt H."/>
            <person name="Huntemann M."/>
            <person name="Han J."/>
            <person name="Chen A."/>
            <person name="Kyrpides N."/>
            <person name="Mavromatis K."/>
            <person name="Markowitz V."/>
            <person name="Palaniappan K."/>
            <person name="Ivanova N."/>
            <person name="Schaumberg A."/>
            <person name="Pati A."/>
            <person name="Liolios K."/>
            <person name="Nordberg H.P."/>
            <person name="Cantor M.N."/>
            <person name="Hua S.X."/>
            <person name="Woyke T."/>
        </authorList>
    </citation>
    <scope>NUCLEOTIDE SEQUENCE [LARGE SCALE GENOMIC DNA]</scope>
    <source>
        <strain evidence="4">DSM 15288</strain>
    </source>
</reference>
<dbReference type="CDD" id="cd17470">
    <property type="entry name" value="T3SS_Flik_C"/>
    <property type="match status" value="1"/>
</dbReference>
<dbReference type="AlphaFoldDB" id="W0EHI1"/>
<evidence type="ECO:0000313" key="4">
    <source>
        <dbReference type="Proteomes" id="UP000010847"/>
    </source>
</evidence>
<dbReference type="HOGENOM" id="CLU_503202_0_0_9"/>
<dbReference type="KEGG" id="dmt:DESME_12600"/>
<feature type="region of interest" description="Disordered" evidence="1">
    <location>
        <begin position="1"/>
        <end position="30"/>
    </location>
</feature>
<keyword evidence="4" id="KW-1185">Reference proteome</keyword>
<dbReference type="EMBL" id="CP007032">
    <property type="protein sequence ID" value="AHF08654.1"/>
    <property type="molecule type" value="Genomic_DNA"/>
</dbReference>
<dbReference type="Gene3D" id="3.30.750.140">
    <property type="match status" value="1"/>
</dbReference>
<feature type="domain" description="Flagellar hook-length control protein-like C-terminal" evidence="2">
    <location>
        <begin position="366"/>
        <end position="432"/>
    </location>
</feature>
<dbReference type="RefSeq" id="WP_006716695.1">
    <property type="nucleotide sequence ID" value="NZ_CP007032.1"/>
</dbReference>
<dbReference type="STRING" id="871968.DESME_12600"/>
<dbReference type="InterPro" id="IPR038610">
    <property type="entry name" value="FliK-like_C_sf"/>
</dbReference>
<organism evidence="3 4">
    <name type="scientific">Desulfitobacterium metallireducens DSM 15288</name>
    <dbReference type="NCBI Taxonomy" id="871968"/>
    <lineage>
        <taxon>Bacteria</taxon>
        <taxon>Bacillati</taxon>
        <taxon>Bacillota</taxon>
        <taxon>Clostridia</taxon>
        <taxon>Eubacteriales</taxon>
        <taxon>Desulfitobacteriaceae</taxon>
        <taxon>Desulfitobacterium</taxon>
    </lineage>
</organism>
<evidence type="ECO:0000259" key="2">
    <source>
        <dbReference type="Pfam" id="PF02120"/>
    </source>
</evidence>
<accession>W0EHI1</accession>
<gene>
    <name evidence="3" type="ORF">DESME_12600</name>
</gene>
<protein>
    <recommendedName>
        <fullName evidence="2">Flagellar hook-length control protein-like C-terminal domain-containing protein</fullName>
    </recommendedName>
</protein>
<name>W0EHI1_9FIRM</name>
<sequence length="491" mass="52670">MSEINVLVSGNSTPKIKGATLPKEESSGTDPVAMEFAAIFGGWMAQVMGQGQDSGQQSSNPAGKEANSGQTGIQGLEGMLGSLRTVAGLNWGSTRGQEQQSTLLSQGNLFGDVADSGIGSGQLQTGELPLSELDQYRVLITQLLQDMSGEISKVSVKPAEIQGLLTQLSQGMKAEMPNSNGVLGVSLENPDFGLTQVKQNDFAQALKALQLVLRNQMISPDAEINAVQSMNLSDLQTGMPNRLKSKLIETGTNVDGQTIQNNENGNLNSKRVQIQNLSLAQTQKEFLVDGQQLKENSPHLKLQTEAGQKSAESDLVSLNQGNMINNLNLSSVANSAVKADTPVNVPIWQQVAQELQAKVLNQLPVVRELNIQLHPAELGQISISVSLDNGQVHLLMHASEAVTGQILQNNFPVLRDSLSQSGVQCGLMQMGFADSNPNFNQGRNQTFTSRPNNQDQHESDDLYPDEARETVSALNGSNQEIGQSHRINVTA</sequence>
<feature type="compositionally biased region" description="Low complexity" evidence="1">
    <location>
        <begin position="49"/>
        <end position="59"/>
    </location>
</feature>
<feature type="region of interest" description="Disordered" evidence="1">
    <location>
        <begin position="434"/>
        <end position="463"/>
    </location>
</feature>
<dbReference type="InterPro" id="IPR021136">
    <property type="entry name" value="Flagellar_hook_control-like_C"/>
</dbReference>